<gene>
    <name evidence="2" type="primary">frnE</name>
    <name evidence="2" type="ORF">GCM10023167_13840</name>
</gene>
<keyword evidence="2" id="KW-0413">Isomerase</keyword>
<dbReference type="SUPFAM" id="SSF52833">
    <property type="entry name" value="Thioredoxin-like"/>
    <property type="match status" value="1"/>
</dbReference>
<comment type="caution">
    <text evidence="2">The sequence shown here is derived from an EMBL/GenBank/DDBJ whole genome shotgun (WGS) entry which is preliminary data.</text>
</comment>
<dbReference type="GO" id="GO:0016853">
    <property type="term" value="F:isomerase activity"/>
    <property type="evidence" value="ECO:0007669"/>
    <property type="project" value="UniProtKB-KW"/>
</dbReference>
<dbReference type="InterPro" id="IPR036249">
    <property type="entry name" value="Thioredoxin-like_sf"/>
</dbReference>
<dbReference type="Proteomes" id="UP001500642">
    <property type="component" value="Unassembled WGS sequence"/>
</dbReference>
<organism evidence="2 3">
    <name type="scientific">Brevibacterium pityocampae</name>
    <dbReference type="NCBI Taxonomy" id="506594"/>
    <lineage>
        <taxon>Bacteria</taxon>
        <taxon>Bacillati</taxon>
        <taxon>Actinomycetota</taxon>
        <taxon>Actinomycetes</taxon>
        <taxon>Micrococcales</taxon>
        <taxon>Brevibacteriaceae</taxon>
        <taxon>Brevibacterium</taxon>
    </lineage>
</organism>
<dbReference type="Gene3D" id="3.40.30.10">
    <property type="entry name" value="Glutaredoxin"/>
    <property type="match status" value="1"/>
</dbReference>
<protein>
    <submittedName>
        <fullName evidence="2">Protein disulfide isomerase FrnE</fullName>
    </submittedName>
</protein>
<reference evidence="3" key="1">
    <citation type="journal article" date="2019" name="Int. J. Syst. Evol. Microbiol.">
        <title>The Global Catalogue of Microorganisms (GCM) 10K type strain sequencing project: providing services to taxonomists for standard genome sequencing and annotation.</title>
        <authorList>
            <consortium name="The Broad Institute Genomics Platform"/>
            <consortium name="The Broad Institute Genome Sequencing Center for Infectious Disease"/>
            <person name="Wu L."/>
            <person name="Ma J."/>
        </authorList>
    </citation>
    <scope>NUCLEOTIDE SEQUENCE [LARGE SCALE GENOMIC DNA]</scope>
    <source>
        <strain evidence="3">JCM 17808</strain>
    </source>
</reference>
<dbReference type="Pfam" id="PF01323">
    <property type="entry name" value="DSBA"/>
    <property type="match status" value="1"/>
</dbReference>
<name>A0ABP8JCN2_9MICO</name>
<dbReference type="PANTHER" id="PTHR13887:SF41">
    <property type="entry name" value="THIOREDOXIN SUPERFAMILY PROTEIN"/>
    <property type="match status" value="1"/>
</dbReference>
<evidence type="ECO:0000259" key="1">
    <source>
        <dbReference type="Pfam" id="PF01323"/>
    </source>
</evidence>
<dbReference type="RefSeq" id="WP_345030995.1">
    <property type="nucleotide sequence ID" value="NZ_BAABGL010000006.1"/>
</dbReference>
<dbReference type="CDD" id="cd03024">
    <property type="entry name" value="DsbA_FrnE"/>
    <property type="match status" value="1"/>
</dbReference>
<sequence>MTIRIDIWSDIACPWCRIGKARFESALARFAHRDEVEVAWHAFILDPDLPVRYDGTEVEYLIERKGMPRAQVEAMTQQIARAGAGEGLDFDFDSVVPSSSLAAHALLKYAEATGADIGAVEDALFDAHFRDGEVIADADVLVRIGAAQRLDAGAVRAGLTDPTVVRAVQADLAAAQQIGVSGVPFFVFEQKYGVSGAQPAEVFTQALEQVWAEVHPQVGLTPLGEPDAAACGPDGCAVPTRPDAGAEQS</sequence>
<accession>A0ABP8JCN2</accession>
<dbReference type="PANTHER" id="PTHR13887">
    <property type="entry name" value="GLUTATHIONE S-TRANSFERASE KAPPA"/>
    <property type="match status" value="1"/>
</dbReference>
<evidence type="ECO:0000313" key="3">
    <source>
        <dbReference type="Proteomes" id="UP001500642"/>
    </source>
</evidence>
<proteinExistence type="predicted"/>
<dbReference type="InterPro" id="IPR001853">
    <property type="entry name" value="DSBA-like_thioredoxin_dom"/>
</dbReference>
<feature type="domain" description="DSBA-like thioredoxin" evidence="1">
    <location>
        <begin position="5"/>
        <end position="207"/>
    </location>
</feature>
<evidence type="ECO:0000313" key="2">
    <source>
        <dbReference type="EMBL" id="GAA4388769.1"/>
    </source>
</evidence>
<dbReference type="EMBL" id="BAABGL010000006">
    <property type="protein sequence ID" value="GAA4388769.1"/>
    <property type="molecule type" value="Genomic_DNA"/>
</dbReference>
<keyword evidence="3" id="KW-1185">Reference proteome</keyword>